<evidence type="ECO:0000256" key="2">
    <source>
        <dbReference type="SAM" id="SignalP"/>
    </source>
</evidence>
<keyword evidence="2" id="KW-0732">Signal</keyword>
<dbReference type="EMBL" id="JX536089">
    <property type="protein sequence ID" value="AGH70398.1"/>
    <property type="molecule type" value="Genomic_DNA"/>
</dbReference>
<feature type="region of interest" description="Disordered" evidence="1">
    <location>
        <begin position="124"/>
        <end position="149"/>
    </location>
</feature>
<feature type="compositionally biased region" description="Basic residues" evidence="1">
    <location>
        <begin position="124"/>
        <end position="133"/>
    </location>
</feature>
<evidence type="ECO:0000313" key="3">
    <source>
        <dbReference type="EMBL" id="AGH70398.1"/>
    </source>
</evidence>
<protein>
    <submittedName>
        <fullName evidence="3">VenA3b</fullName>
    </submittedName>
</protein>
<sequence>MNVRFGIIFLVVAMVFAIAQVRSEEAEAETMVRREAAAAELEEMHTESKRSASIDPKKKAEIIARIKKLLNGRKGRNAEAMNMDRERRSPDPLDVKKLAMGILKRLGRSADPSMKKFLEMIKARQGRKATRKGRNAEAMNMDRERRNPDPTILGIIDDLYKKALAG</sequence>
<accession>M4TCJ4</accession>
<feature type="signal peptide" evidence="2">
    <location>
        <begin position="1"/>
        <end position="23"/>
    </location>
</feature>
<name>M4TCJ4_HYPDD</name>
<feature type="chain" id="PRO_5004058708" evidence="2">
    <location>
        <begin position="24"/>
        <end position="166"/>
    </location>
</feature>
<proteinExistence type="predicted"/>
<evidence type="ECO:0000256" key="1">
    <source>
        <dbReference type="SAM" id="MobiDB-lite"/>
    </source>
</evidence>
<organism evidence="3">
    <name type="scientific">Hyposoter didymator</name>
    <name type="common">Parasitoid wasp</name>
    <name type="synonym">Ichneumon didymator</name>
    <dbReference type="NCBI Taxonomy" id="260305"/>
    <lineage>
        <taxon>Eukaryota</taxon>
        <taxon>Metazoa</taxon>
        <taxon>Ecdysozoa</taxon>
        <taxon>Arthropoda</taxon>
        <taxon>Hexapoda</taxon>
        <taxon>Insecta</taxon>
        <taxon>Pterygota</taxon>
        <taxon>Neoptera</taxon>
        <taxon>Endopterygota</taxon>
        <taxon>Hymenoptera</taxon>
        <taxon>Apocrita</taxon>
        <taxon>Ichneumonoidea</taxon>
        <taxon>Ichneumonidae</taxon>
        <taxon>Campopleginae</taxon>
        <taxon>Dusona group</taxon>
        <taxon>Hyposoter</taxon>
    </lineage>
</organism>
<reference evidence="3" key="1">
    <citation type="journal article" date="2013" name="Insect Biochem. Mol. Biol.">
        <title>Venom gland extract is not required for successful parasitism in the polydnavirus-associated endoparasitoid Hyposoter didymator (Hym. Ichneumonidae) despite the presence of numerous novel and conserved venom proteins.</title>
        <authorList>
            <person name="Doremus T."/>
            <person name="Urbach S."/>
            <person name="Jouan V."/>
            <person name="Cousserans F."/>
            <person name="Ravallec M."/>
            <person name="Demettre E."/>
            <person name="Wajnberg E."/>
            <person name="Poulain J."/>
            <person name="Azema-Dossat C."/>
            <person name="Darboux I."/>
            <person name="Escoubas J.M."/>
            <person name="Colinet D."/>
            <person name="Gatti J.L."/>
            <person name="Poirie M."/>
            <person name="Volkoff A.N."/>
        </authorList>
    </citation>
    <scope>NUCLEOTIDE SEQUENCE</scope>
</reference>
<dbReference type="AlphaFoldDB" id="M4TCJ4"/>
<gene>
    <name evidence="3" type="primary">VenA3</name>
</gene>